<accession>A0A9Q3BPK8</accession>
<dbReference type="AlphaFoldDB" id="A0A9Q3BPK8"/>
<feature type="region of interest" description="Disordered" evidence="1">
    <location>
        <begin position="1"/>
        <end position="60"/>
    </location>
</feature>
<gene>
    <name evidence="2" type="ORF">O181_009606</name>
</gene>
<evidence type="ECO:0000313" key="2">
    <source>
        <dbReference type="EMBL" id="MBW0469891.1"/>
    </source>
</evidence>
<dbReference type="Proteomes" id="UP000765509">
    <property type="component" value="Unassembled WGS sequence"/>
</dbReference>
<feature type="compositionally biased region" description="Polar residues" evidence="1">
    <location>
        <begin position="12"/>
        <end position="38"/>
    </location>
</feature>
<dbReference type="EMBL" id="AVOT02002302">
    <property type="protein sequence ID" value="MBW0469891.1"/>
    <property type="molecule type" value="Genomic_DNA"/>
</dbReference>
<keyword evidence="3" id="KW-1185">Reference proteome</keyword>
<reference evidence="2" key="1">
    <citation type="submission" date="2021-03" db="EMBL/GenBank/DDBJ databases">
        <title>Draft genome sequence of rust myrtle Austropuccinia psidii MF-1, a brazilian biotype.</title>
        <authorList>
            <person name="Quecine M.C."/>
            <person name="Pachon D.M.R."/>
            <person name="Bonatelli M.L."/>
            <person name="Correr F.H."/>
            <person name="Franceschini L.M."/>
            <person name="Leite T.F."/>
            <person name="Margarido G.R.A."/>
            <person name="Almeida C.A."/>
            <person name="Ferrarezi J.A."/>
            <person name="Labate C.A."/>
        </authorList>
    </citation>
    <scope>NUCLEOTIDE SEQUENCE</scope>
    <source>
        <strain evidence="2">MF-1</strain>
    </source>
</reference>
<dbReference type="OrthoDB" id="2503851at2759"/>
<comment type="caution">
    <text evidence="2">The sequence shown here is derived from an EMBL/GenBank/DDBJ whole genome shotgun (WGS) entry which is preliminary data.</text>
</comment>
<evidence type="ECO:0000313" key="3">
    <source>
        <dbReference type="Proteomes" id="UP000765509"/>
    </source>
</evidence>
<protein>
    <submittedName>
        <fullName evidence="2">Uncharacterized protein</fullName>
    </submittedName>
</protein>
<evidence type="ECO:0000256" key="1">
    <source>
        <dbReference type="SAM" id="MobiDB-lite"/>
    </source>
</evidence>
<sequence length="203" mass="23491">MPPRRKTRNNELKASQGSSSKTVKPIPKSSQSDSSQELKNLANFMRSKNSGKRRQQSTEEFERKCNALLERINETSTSNLEKHQQNLLKLYNSIEDVNEDVELSESEQNFINILNQSFEPQISLLSKVITSLNSENEAKKQETDMLSQILHELDSRPERLSEFSQYLTSECKTAYKRHLKSQKLASDSERFKEKYKALMKEAL</sequence>
<organism evidence="2 3">
    <name type="scientific">Austropuccinia psidii MF-1</name>
    <dbReference type="NCBI Taxonomy" id="1389203"/>
    <lineage>
        <taxon>Eukaryota</taxon>
        <taxon>Fungi</taxon>
        <taxon>Dikarya</taxon>
        <taxon>Basidiomycota</taxon>
        <taxon>Pucciniomycotina</taxon>
        <taxon>Pucciniomycetes</taxon>
        <taxon>Pucciniales</taxon>
        <taxon>Sphaerophragmiaceae</taxon>
        <taxon>Austropuccinia</taxon>
    </lineage>
</organism>
<proteinExistence type="predicted"/>
<name>A0A9Q3BPK8_9BASI</name>